<dbReference type="Proteomes" id="UP000613743">
    <property type="component" value="Unassembled WGS sequence"/>
</dbReference>
<reference evidence="1" key="2">
    <citation type="submission" date="2020-09" db="EMBL/GenBank/DDBJ databases">
        <authorList>
            <person name="Sun Q."/>
            <person name="Ohkuma M."/>
        </authorList>
    </citation>
    <scope>NUCLEOTIDE SEQUENCE</scope>
    <source>
        <strain evidence="1">JCM 30804</strain>
    </source>
</reference>
<evidence type="ECO:0000313" key="2">
    <source>
        <dbReference type="Proteomes" id="UP000613743"/>
    </source>
</evidence>
<accession>A0A917JN16</accession>
<dbReference type="PROSITE" id="PS51257">
    <property type="entry name" value="PROKAR_LIPOPROTEIN"/>
    <property type="match status" value="1"/>
</dbReference>
<comment type="caution">
    <text evidence="1">The sequence shown here is derived from an EMBL/GenBank/DDBJ whole genome shotgun (WGS) entry which is preliminary data.</text>
</comment>
<protein>
    <submittedName>
        <fullName evidence="1">Cytochrome C type biogenesis protein CycH</fullName>
    </submittedName>
</protein>
<dbReference type="Pfam" id="PF13698">
    <property type="entry name" value="DUF4156"/>
    <property type="match status" value="1"/>
</dbReference>
<proteinExistence type="predicted"/>
<reference evidence="1" key="1">
    <citation type="journal article" date="2014" name="Int. J. Syst. Evol. Microbiol.">
        <title>Complete genome sequence of Corynebacterium casei LMG S-19264T (=DSM 44701T), isolated from a smear-ripened cheese.</title>
        <authorList>
            <consortium name="US DOE Joint Genome Institute (JGI-PGF)"/>
            <person name="Walter F."/>
            <person name="Albersmeier A."/>
            <person name="Kalinowski J."/>
            <person name="Ruckert C."/>
        </authorList>
    </citation>
    <scope>NUCLEOTIDE SEQUENCE</scope>
    <source>
        <strain evidence="1">JCM 30804</strain>
    </source>
</reference>
<sequence length="118" mass="12611">MKVVLNAVVFTVVGLSLFGCTAKQTVPGAETVELVNERPDQSQCKFLGEVVGSQGNWLTGDLTSNKDLIIGARNELRNEAYKLGGNLVYIQDLQNTNAHGSLGTTNTTGVGKAYKCSY</sequence>
<evidence type="ECO:0000313" key="1">
    <source>
        <dbReference type="EMBL" id="GGI78191.1"/>
    </source>
</evidence>
<dbReference type="AlphaFoldDB" id="A0A917JN16"/>
<dbReference type="RefSeq" id="WP_188919381.1">
    <property type="nucleotide sequence ID" value="NZ_BMPZ01000003.1"/>
</dbReference>
<dbReference type="InterPro" id="IPR025294">
    <property type="entry name" value="DUF4156"/>
</dbReference>
<organism evidence="1 2">
    <name type="scientific">Shewanella gelidii</name>
    <dbReference type="NCBI Taxonomy" id="1642821"/>
    <lineage>
        <taxon>Bacteria</taxon>
        <taxon>Pseudomonadati</taxon>
        <taxon>Pseudomonadota</taxon>
        <taxon>Gammaproteobacteria</taxon>
        <taxon>Alteromonadales</taxon>
        <taxon>Shewanellaceae</taxon>
        <taxon>Shewanella</taxon>
    </lineage>
</organism>
<keyword evidence="2" id="KW-1185">Reference proteome</keyword>
<dbReference type="EMBL" id="BMPZ01000003">
    <property type="protein sequence ID" value="GGI78191.1"/>
    <property type="molecule type" value="Genomic_DNA"/>
</dbReference>
<name>A0A917JN16_9GAMM</name>
<gene>
    <name evidence="1" type="ORF">GCM10009332_14490</name>
</gene>